<evidence type="ECO:0000256" key="4">
    <source>
        <dbReference type="ARBA" id="ARBA00022989"/>
    </source>
</evidence>
<keyword evidence="2" id="KW-1003">Cell membrane</keyword>
<reference evidence="7 8" key="1">
    <citation type="journal article" date="2018" name="J. Microbiol.">
        <title>Bacillus spongiae sp. nov., isolated from sponge of Jeju Island.</title>
        <authorList>
            <person name="Lee G.E."/>
            <person name="Im W.T."/>
            <person name="Park J.S."/>
        </authorList>
    </citation>
    <scope>NUCLEOTIDE SEQUENCE [LARGE SCALE GENOMIC DNA]</scope>
    <source>
        <strain evidence="7 8">135PIL107-10</strain>
    </source>
</reference>
<feature type="transmembrane region" description="Helical" evidence="6">
    <location>
        <begin position="127"/>
        <end position="147"/>
    </location>
</feature>
<dbReference type="RefSeq" id="WP_336585197.1">
    <property type="nucleotide sequence ID" value="NZ_JBBAXC010000001.1"/>
</dbReference>
<dbReference type="PANTHER" id="PTHR10010">
    <property type="entry name" value="SOLUTE CARRIER FAMILY 34 SODIUM PHOSPHATE , MEMBER 2-RELATED"/>
    <property type="match status" value="1"/>
</dbReference>
<evidence type="ECO:0000256" key="2">
    <source>
        <dbReference type="ARBA" id="ARBA00022475"/>
    </source>
</evidence>
<dbReference type="NCBIfam" id="TIGR00704">
    <property type="entry name" value="NaPi_cotrn_rel"/>
    <property type="match status" value="1"/>
</dbReference>
<evidence type="ECO:0000256" key="5">
    <source>
        <dbReference type="ARBA" id="ARBA00023136"/>
    </source>
</evidence>
<dbReference type="Proteomes" id="UP001312865">
    <property type="component" value="Unassembled WGS sequence"/>
</dbReference>
<keyword evidence="5 6" id="KW-0472">Membrane</keyword>
<keyword evidence="3 6" id="KW-0812">Transmembrane</keyword>
<dbReference type="PANTHER" id="PTHR10010:SF46">
    <property type="entry name" value="SODIUM-DEPENDENT PHOSPHATE TRANSPORT PROTEIN 2B"/>
    <property type="match status" value="1"/>
</dbReference>
<accession>A0ABU8H922</accession>
<feature type="transmembrane region" description="Helical" evidence="6">
    <location>
        <begin position="104"/>
        <end position="121"/>
    </location>
</feature>
<keyword evidence="4 6" id="KW-1133">Transmembrane helix</keyword>
<proteinExistence type="predicted"/>
<dbReference type="Pfam" id="PF02690">
    <property type="entry name" value="Na_Pi_cotrans"/>
    <property type="match status" value="2"/>
</dbReference>
<comment type="subcellular location">
    <subcellularLocation>
        <location evidence="1">Cell membrane</location>
        <topology evidence="1">Multi-pass membrane protein</topology>
    </subcellularLocation>
</comment>
<gene>
    <name evidence="7" type="ORF">WAK64_01755</name>
</gene>
<evidence type="ECO:0000313" key="8">
    <source>
        <dbReference type="Proteomes" id="UP001312865"/>
    </source>
</evidence>
<feature type="transmembrane region" description="Helical" evidence="6">
    <location>
        <begin position="208"/>
        <end position="226"/>
    </location>
</feature>
<comment type="caution">
    <text evidence="7">The sequence shown here is derived from an EMBL/GenBank/DDBJ whole genome shotgun (WGS) entry which is preliminary data.</text>
</comment>
<feature type="transmembrane region" description="Helical" evidence="6">
    <location>
        <begin position="238"/>
        <end position="259"/>
    </location>
</feature>
<organism evidence="7 8">
    <name type="scientific">Bacillus spongiae</name>
    <dbReference type="NCBI Taxonomy" id="2683610"/>
    <lineage>
        <taxon>Bacteria</taxon>
        <taxon>Bacillati</taxon>
        <taxon>Bacillota</taxon>
        <taxon>Bacilli</taxon>
        <taxon>Bacillales</taxon>
        <taxon>Bacillaceae</taxon>
        <taxon>Bacillus</taxon>
    </lineage>
</organism>
<feature type="transmembrane region" description="Helical" evidence="6">
    <location>
        <begin position="271"/>
        <end position="293"/>
    </location>
</feature>
<feature type="transmembrane region" description="Helical" evidence="6">
    <location>
        <begin position="47"/>
        <end position="72"/>
    </location>
</feature>
<protein>
    <submittedName>
        <fullName evidence="7">Na/Pi symporter</fullName>
    </submittedName>
</protein>
<feature type="transmembrane region" description="Helical" evidence="6">
    <location>
        <begin position="6"/>
        <end position="26"/>
    </location>
</feature>
<dbReference type="InterPro" id="IPR004633">
    <property type="entry name" value="NaPi_cotrn-rel/YqeW-like"/>
</dbReference>
<evidence type="ECO:0000256" key="6">
    <source>
        <dbReference type="SAM" id="Phobius"/>
    </source>
</evidence>
<sequence length="309" mass="33021">MVTLGSLILLVGSFIVGMIILREGLFRIAGDSMNHWLQHYTKTSVRGLITGTICTGLLQSSSIVTVMTIGFVSTGILSFYQSIGIILGTNIGTTLTLEFLSFSVKQLSVPLLIIGICLTLFKEKNLISSGIICIGLAIILLSMTGFESLSASLSNSKWFLSMINSMKLYPLLALFIGIIFSSIVQSSTATTVLAMSLLSTQNIGINEGILIMLGANIGTCITGMIASIGSGEDARLTAWVHVWLNIISVGACLPFTSYLGSISQQLSSDPAIQLAHASVLFNVVTSLIVLPFIKPFQSFILFLHSNKIS</sequence>
<dbReference type="InterPro" id="IPR003841">
    <property type="entry name" value="Na/Pi_transpt"/>
</dbReference>
<keyword evidence="8" id="KW-1185">Reference proteome</keyword>
<evidence type="ECO:0000256" key="1">
    <source>
        <dbReference type="ARBA" id="ARBA00004651"/>
    </source>
</evidence>
<feature type="transmembrane region" description="Helical" evidence="6">
    <location>
        <begin position="168"/>
        <end position="188"/>
    </location>
</feature>
<dbReference type="EMBL" id="JBBAXC010000001">
    <property type="protein sequence ID" value="MEI5905790.1"/>
    <property type="molecule type" value="Genomic_DNA"/>
</dbReference>
<dbReference type="NCBIfam" id="NF037997">
    <property type="entry name" value="Na_Pi_symport"/>
    <property type="match status" value="1"/>
</dbReference>
<name>A0ABU8H922_9BACI</name>
<evidence type="ECO:0000313" key="7">
    <source>
        <dbReference type="EMBL" id="MEI5905790.1"/>
    </source>
</evidence>
<evidence type="ECO:0000256" key="3">
    <source>
        <dbReference type="ARBA" id="ARBA00022692"/>
    </source>
</evidence>